<dbReference type="GO" id="GO:0016491">
    <property type="term" value="F:oxidoreductase activity"/>
    <property type="evidence" value="ECO:0007669"/>
    <property type="project" value="InterPro"/>
</dbReference>
<sequence>MSGEPDLVAAVEQAVRAPSVHNTQPWRWRIHGRGVELYADPHRHLPATDPERRDLVLSCGAALHHLRVVLAAAGHATRVERTPDPDRSDLLARIELVDGEPDPADAELFPAIAERRTERRRMSHRPVPPDVIERLAAQAQQRGALLVPVTAGPMRARLDRALAEAEAAQAKVPGYAAELARWTHRFAGARDGVDPRTVAAVPPGLPGRWPLRRFTEAALRQPQQVPAHAVPDDAAEFLVVVTAGDDVVDRLRAGEATSAVLLAATREGLATTPLSQGIEVESTRTAIRRDVLRIPETPQLIIRVGWPATYATTLPRTPRRSVDAVLMTG</sequence>
<feature type="domain" description="Nitroreductase" evidence="1">
    <location>
        <begin position="112"/>
        <end position="306"/>
    </location>
</feature>
<reference evidence="2 3" key="1">
    <citation type="submission" date="2016-11" db="EMBL/GenBank/DDBJ databases">
        <authorList>
            <person name="Jaros S."/>
            <person name="Januszkiewicz K."/>
            <person name="Wedrychowicz H."/>
        </authorList>
    </citation>
    <scope>NUCLEOTIDE SEQUENCE [LARGE SCALE GENOMIC DNA]</scope>
    <source>
        <strain evidence="2 3">DSM 43832</strain>
    </source>
</reference>
<proteinExistence type="predicted"/>
<dbReference type="RefSeq" id="WP_073457845.1">
    <property type="nucleotide sequence ID" value="NZ_FRAP01000011.1"/>
</dbReference>
<dbReference type="SUPFAM" id="SSF55469">
    <property type="entry name" value="FMN-dependent nitroreductase-like"/>
    <property type="match status" value="2"/>
</dbReference>
<dbReference type="EMBL" id="FRAP01000011">
    <property type="protein sequence ID" value="SHK75253.1"/>
    <property type="molecule type" value="Genomic_DNA"/>
</dbReference>
<dbReference type="AlphaFoldDB" id="A0A1M6V1C4"/>
<evidence type="ECO:0000259" key="1">
    <source>
        <dbReference type="Pfam" id="PF00881"/>
    </source>
</evidence>
<name>A0A1M6V1C4_PSETH</name>
<keyword evidence="3" id="KW-1185">Reference proteome</keyword>
<dbReference type="InterPro" id="IPR000415">
    <property type="entry name" value="Nitroreductase-like"/>
</dbReference>
<dbReference type="PANTHER" id="PTHR23026:SF123">
    <property type="entry name" value="NAD(P)H NITROREDUCTASE RV3131-RELATED"/>
    <property type="match status" value="1"/>
</dbReference>
<dbReference type="InterPro" id="IPR029479">
    <property type="entry name" value="Nitroreductase"/>
</dbReference>
<protein>
    <submittedName>
        <fullName evidence="2">Nitroreductase family protein</fullName>
    </submittedName>
</protein>
<evidence type="ECO:0000313" key="2">
    <source>
        <dbReference type="EMBL" id="SHK75253.1"/>
    </source>
</evidence>
<dbReference type="PANTHER" id="PTHR23026">
    <property type="entry name" value="NADPH NITROREDUCTASE"/>
    <property type="match status" value="1"/>
</dbReference>
<organism evidence="2 3">
    <name type="scientific">Pseudonocardia thermophila</name>
    <dbReference type="NCBI Taxonomy" id="1848"/>
    <lineage>
        <taxon>Bacteria</taxon>
        <taxon>Bacillati</taxon>
        <taxon>Actinomycetota</taxon>
        <taxon>Actinomycetes</taxon>
        <taxon>Pseudonocardiales</taxon>
        <taxon>Pseudonocardiaceae</taxon>
        <taxon>Pseudonocardia</taxon>
    </lineage>
</organism>
<gene>
    <name evidence="2" type="ORF">SAMN05443637_111138</name>
</gene>
<dbReference type="OrthoDB" id="8156917at2"/>
<dbReference type="InterPro" id="IPR050627">
    <property type="entry name" value="Nitroreductase/BluB"/>
</dbReference>
<dbReference type="Gene3D" id="3.40.109.10">
    <property type="entry name" value="NADH Oxidase"/>
    <property type="match status" value="1"/>
</dbReference>
<dbReference type="Proteomes" id="UP000184363">
    <property type="component" value="Unassembled WGS sequence"/>
</dbReference>
<dbReference type="STRING" id="1848.SAMN05443637_111138"/>
<evidence type="ECO:0000313" key="3">
    <source>
        <dbReference type="Proteomes" id="UP000184363"/>
    </source>
</evidence>
<dbReference type="NCBIfam" id="NF047509">
    <property type="entry name" value="Rv3131_FMN_oxido"/>
    <property type="match status" value="1"/>
</dbReference>
<accession>A0A1M6V1C4</accession>
<dbReference type="Pfam" id="PF00881">
    <property type="entry name" value="Nitroreductase"/>
    <property type="match status" value="1"/>
</dbReference>